<dbReference type="Proteomes" id="UP001500466">
    <property type="component" value="Unassembled WGS sequence"/>
</dbReference>
<sequence length="85" mass="8302">MRNRLDAWAALAECLQLVPLTADSGIVPPGCDPAAGPTPSSSSSAPSSPRPPGKPPAAPGKTPSSPTPAASPTRPAQPSGDPPEG</sequence>
<evidence type="ECO:0000313" key="3">
    <source>
        <dbReference type="Proteomes" id="UP001500466"/>
    </source>
</evidence>
<organism evidence="2 3">
    <name type="scientific">Yinghuangia aomiensis</name>
    <dbReference type="NCBI Taxonomy" id="676205"/>
    <lineage>
        <taxon>Bacteria</taxon>
        <taxon>Bacillati</taxon>
        <taxon>Actinomycetota</taxon>
        <taxon>Actinomycetes</taxon>
        <taxon>Kitasatosporales</taxon>
        <taxon>Streptomycetaceae</taxon>
        <taxon>Yinghuangia</taxon>
    </lineage>
</organism>
<name>A0ABP9H9H0_9ACTN</name>
<reference evidence="3" key="1">
    <citation type="journal article" date="2019" name="Int. J. Syst. Evol. Microbiol.">
        <title>The Global Catalogue of Microorganisms (GCM) 10K type strain sequencing project: providing services to taxonomists for standard genome sequencing and annotation.</title>
        <authorList>
            <consortium name="The Broad Institute Genomics Platform"/>
            <consortium name="The Broad Institute Genome Sequencing Center for Infectious Disease"/>
            <person name="Wu L."/>
            <person name="Ma J."/>
        </authorList>
    </citation>
    <scope>NUCLEOTIDE SEQUENCE [LARGE SCALE GENOMIC DNA]</scope>
    <source>
        <strain evidence="3">JCM 17986</strain>
    </source>
</reference>
<feature type="region of interest" description="Disordered" evidence="1">
    <location>
        <begin position="22"/>
        <end position="85"/>
    </location>
</feature>
<protein>
    <submittedName>
        <fullName evidence="2">Uncharacterized protein</fullName>
    </submittedName>
</protein>
<accession>A0ABP9H9H0</accession>
<proteinExistence type="predicted"/>
<comment type="caution">
    <text evidence="2">The sequence shown here is derived from an EMBL/GenBank/DDBJ whole genome shotgun (WGS) entry which is preliminary data.</text>
</comment>
<feature type="compositionally biased region" description="Low complexity" evidence="1">
    <location>
        <begin position="59"/>
        <end position="79"/>
    </location>
</feature>
<feature type="compositionally biased region" description="Low complexity" evidence="1">
    <location>
        <begin position="33"/>
        <end position="47"/>
    </location>
</feature>
<dbReference type="EMBL" id="BAABHS010000009">
    <property type="protein sequence ID" value="GAA4964614.1"/>
    <property type="molecule type" value="Genomic_DNA"/>
</dbReference>
<evidence type="ECO:0000313" key="2">
    <source>
        <dbReference type="EMBL" id="GAA4964614.1"/>
    </source>
</evidence>
<evidence type="ECO:0000256" key="1">
    <source>
        <dbReference type="SAM" id="MobiDB-lite"/>
    </source>
</evidence>
<keyword evidence="3" id="KW-1185">Reference proteome</keyword>
<gene>
    <name evidence="2" type="ORF">GCM10023205_30970</name>
</gene>
<feature type="compositionally biased region" description="Pro residues" evidence="1">
    <location>
        <begin position="48"/>
        <end position="58"/>
    </location>
</feature>